<sequence length="463" mass="53853">MFVVTRTVVFSSFWVASANKGGWVNFYDQAQHAKYTLMGIFHHFCDWHPPLYFAVTSSLLYLTHTQWSFYAFQIICGLATVVLTYLIAKMFFSEKISFIAAFIMAIEPFFAWHNFLLMTDNLYAPLFLAGFYFWFRFIKNGKYSSIAVSALIFGLTTLTRPNSLLLTLFLSFLLVLIFIFRGRLKIKNHLNISGFKRLFYCLIIFNGLFFLILAPWVIRNKLVYDRLTIANIMSTNFFYYNLPPFISWKEKISYQEAYDIYAKQADRDLGRHVGNSRFDCTLFTNEELNKQLDYYNRKAKEVMLGNFPSYLTLHLIRTAPFFLQPGYFEMYSAYTGEFSKPDLTAALMSGNSAAIKGFLKNMNLKLIIYLMGVLLWAVISFAAFASLILSYKDKEKFLFAFFAITVIIYNALLISPFVIARYRMPLYPFFFILAAYFFLEILPLLFKKANIADSDDKSSKNSQ</sequence>
<dbReference type="Pfam" id="PF13231">
    <property type="entry name" value="PMT_2"/>
    <property type="match status" value="1"/>
</dbReference>
<evidence type="ECO:0000256" key="1">
    <source>
        <dbReference type="ARBA" id="ARBA00004651"/>
    </source>
</evidence>
<dbReference type="AlphaFoldDB" id="A0A0G0YUT7"/>
<accession>A0A0G0YUT7</accession>
<protein>
    <submittedName>
        <fullName evidence="10">Glycosyl transferase family 39</fullName>
    </submittedName>
</protein>
<evidence type="ECO:0000256" key="2">
    <source>
        <dbReference type="ARBA" id="ARBA00022475"/>
    </source>
</evidence>
<feature type="transmembrane region" description="Helical" evidence="8">
    <location>
        <begin position="143"/>
        <end position="159"/>
    </location>
</feature>
<dbReference type="GO" id="GO:0009103">
    <property type="term" value="P:lipopolysaccharide biosynthetic process"/>
    <property type="evidence" value="ECO:0007669"/>
    <property type="project" value="UniProtKB-ARBA"/>
</dbReference>
<feature type="domain" description="Glycosyltransferase RgtA/B/C/D-like" evidence="9">
    <location>
        <begin position="48"/>
        <end position="176"/>
    </location>
</feature>
<keyword evidence="5 8" id="KW-0812">Transmembrane</keyword>
<dbReference type="GO" id="GO:0005886">
    <property type="term" value="C:plasma membrane"/>
    <property type="evidence" value="ECO:0007669"/>
    <property type="project" value="UniProtKB-SubCell"/>
</dbReference>
<feature type="transmembrane region" description="Helical" evidence="8">
    <location>
        <begin position="198"/>
        <end position="218"/>
    </location>
</feature>
<evidence type="ECO:0000256" key="6">
    <source>
        <dbReference type="ARBA" id="ARBA00022989"/>
    </source>
</evidence>
<comment type="subcellular location">
    <subcellularLocation>
        <location evidence="1">Cell membrane</location>
        <topology evidence="1">Multi-pass membrane protein</topology>
    </subcellularLocation>
</comment>
<evidence type="ECO:0000256" key="7">
    <source>
        <dbReference type="ARBA" id="ARBA00023136"/>
    </source>
</evidence>
<feature type="transmembrane region" description="Helical" evidence="8">
    <location>
        <begin position="165"/>
        <end position="186"/>
    </location>
</feature>
<feature type="transmembrane region" description="Helical" evidence="8">
    <location>
        <begin position="366"/>
        <end position="391"/>
    </location>
</feature>
<feature type="transmembrane region" description="Helical" evidence="8">
    <location>
        <begin position="426"/>
        <end position="446"/>
    </location>
</feature>
<comment type="caution">
    <text evidence="10">The sequence shown here is derived from an EMBL/GenBank/DDBJ whole genome shotgun (WGS) entry which is preliminary data.</text>
</comment>
<dbReference type="Proteomes" id="UP000034299">
    <property type="component" value="Unassembled WGS sequence"/>
</dbReference>
<keyword evidence="7 8" id="KW-0472">Membrane</keyword>
<evidence type="ECO:0000256" key="8">
    <source>
        <dbReference type="SAM" id="Phobius"/>
    </source>
</evidence>
<feature type="transmembrane region" description="Helical" evidence="8">
    <location>
        <begin position="67"/>
        <end position="86"/>
    </location>
</feature>
<evidence type="ECO:0000256" key="3">
    <source>
        <dbReference type="ARBA" id="ARBA00022676"/>
    </source>
</evidence>
<dbReference type="InterPro" id="IPR050297">
    <property type="entry name" value="LipidA_mod_glycosyltrf_83"/>
</dbReference>
<evidence type="ECO:0000259" key="9">
    <source>
        <dbReference type="Pfam" id="PF13231"/>
    </source>
</evidence>
<dbReference type="PANTHER" id="PTHR33908">
    <property type="entry name" value="MANNOSYLTRANSFERASE YKCB-RELATED"/>
    <property type="match status" value="1"/>
</dbReference>
<dbReference type="PANTHER" id="PTHR33908:SF11">
    <property type="entry name" value="MEMBRANE PROTEIN"/>
    <property type="match status" value="1"/>
</dbReference>
<reference evidence="10 11" key="1">
    <citation type="journal article" date="2015" name="Nature">
        <title>rRNA introns, odd ribosomes, and small enigmatic genomes across a large radiation of phyla.</title>
        <authorList>
            <person name="Brown C.T."/>
            <person name="Hug L.A."/>
            <person name="Thomas B.C."/>
            <person name="Sharon I."/>
            <person name="Castelle C.J."/>
            <person name="Singh A."/>
            <person name="Wilkins M.J."/>
            <person name="Williams K.H."/>
            <person name="Banfield J.F."/>
        </authorList>
    </citation>
    <scope>NUCLEOTIDE SEQUENCE [LARGE SCALE GENOMIC DNA]</scope>
</reference>
<feature type="transmembrane region" description="Helical" evidence="8">
    <location>
        <begin position="98"/>
        <end position="116"/>
    </location>
</feature>
<dbReference type="EMBL" id="LCBP01000005">
    <property type="protein sequence ID" value="KKS13436.1"/>
    <property type="molecule type" value="Genomic_DNA"/>
</dbReference>
<organism evidence="10 11">
    <name type="scientific">Candidatus Magasanikbacteria bacterium GW2011_GWA2_41_55</name>
    <dbReference type="NCBI Taxonomy" id="1619038"/>
    <lineage>
        <taxon>Bacteria</taxon>
        <taxon>Candidatus Magasanikiibacteriota</taxon>
    </lineage>
</organism>
<name>A0A0G0YUT7_9BACT</name>
<keyword evidence="4 10" id="KW-0808">Transferase</keyword>
<evidence type="ECO:0000256" key="4">
    <source>
        <dbReference type="ARBA" id="ARBA00022679"/>
    </source>
</evidence>
<evidence type="ECO:0000313" key="10">
    <source>
        <dbReference type="EMBL" id="KKS13436.1"/>
    </source>
</evidence>
<dbReference type="GO" id="GO:0016763">
    <property type="term" value="F:pentosyltransferase activity"/>
    <property type="evidence" value="ECO:0007669"/>
    <property type="project" value="TreeGrafter"/>
</dbReference>
<feature type="transmembrane region" description="Helical" evidence="8">
    <location>
        <begin position="397"/>
        <end position="419"/>
    </location>
</feature>
<dbReference type="InterPro" id="IPR038731">
    <property type="entry name" value="RgtA/B/C-like"/>
</dbReference>
<gene>
    <name evidence="10" type="ORF">UU69_C0005G0008</name>
</gene>
<evidence type="ECO:0000256" key="5">
    <source>
        <dbReference type="ARBA" id="ARBA00022692"/>
    </source>
</evidence>
<keyword evidence="3" id="KW-0328">Glycosyltransferase</keyword>
<proteinExistence type="predicted"/>
<keyword evidence="6 8" id="KW-1133">Transmembrane helix</keyword>
<evidence type="ECO:0000313" key="11">
    <source>
        <dbReference type="Proteomes" id="UP000034299"/>
    </source>
</evidence>
<keyword evidence="2" id="KW-1003">Cell membrane</keyword>